<evidence type="ECO:0000313" key="2">
    <source>
        <dbReference type="Proteomes" id="UP001175604"/>
    </source>
</evidence>
<dbReference type="Proteomes" id="UP001175604">
    <property type="component" value="Unassembled WGS sequence"/>
</dbReference>
<evidence type="ECO:0000313" key="1">
    <source>
        <dbReference type="EMBL" id="MDM9557763.1"/>
    </source>
</evidence>
<dbReference type="EMBL" id="JAUDJE010000001">
    <property type="protein sequence ID" value="MDM9557763.1"/>
    <property type="molecule type" value="Genomic_DNA"/>
</dbReference>
<name>A0ABT7VXX9_9BORD</name>
<accession>A0ABT7VXX9</accession>
<organism evidence="1 2">
    <name type="scientific">Bordetella petrii</name>
    <dbReference type="NCBI Taxonomy" id="94624"/>
    <lineage>
        <taxon>Bacteria</taxon>
        <taxon>Pseudomonadati</taxon>
        <taxon>Pseudomonadota</taxon>
        <taxon>Betaproteobacteria</taxon>
        <taxon>Burkholderiales</taxon>
        <taxon>Alcaligenaceae</taxon>
        <taxon>Bordetella</taxon>
    </lineage>
</organism>
<dbReference type="Pfam" id="PF05159">
    <property type="entry name" value="Capsule_synth"/>
    <property type="match status" value="3"/>
</dbReference>
<protein>
    <submittedName>
        <fullName evidence="1">Capsular polysaccharide biosynthesis protein</fullName>
    </submittedName>
</protein>
<keyword evidence="2" id="KW-1185">Reference proteome</keyword>
<dbReference type="RefSeq" id="WP_289784214.1">
    <property type="nucleotide sequence ID" value="NZ_JAUDJE010000001.1"/>
</dbReference>
<sequence length="669" mass="74742">MRSNRALAALPDWKIWRTPHLRKLLGVPIAPYLGGPVASGTPFVGWGRKASGKRAQRHAARHHATCWLLEDGFLRSMGTGAQDPPLSIVVDDTGIYYDAGVPSRLEQLVCQTLDADRRTRTTALIGAWRAGLVSKYNAARDPDPAMLLRPYVLVVDQTRGDASIRYGKASQASFDRMLAAALAEHPDTRIILKTHPDVLAAGKTGHFDLDELEKNDRILLVRDHVHPARLLKHAEAVYVVTSQLGFEALLWGRPVRTFGMPFYAGWGLTQDDQPPPARRHPVSLEALVSAALIDYPRYIDPETGLRCEVEQTLAWIALQRQMRSRLPEQITAVGFSRWKKPFVRDFLAGSQVRFDDISALDKSADQPVAVWGRKHDNLLRSRSNQSPLLRIEDGFLRSVGLGADFIRPLSWVVDDMGIYYDATQPSRLEHLLATVDFPPELCQRARQLRQAIIQAGLTKYNVGDQEWHRPEGEARVILVPGQVESDASIRYGSTSVSGNIGLLQAVRRANPQAHIIYKPHPDVLAGLRQRGIDETEASRWSDEIVGDVSISAMMNRVDEVHVLTSLAGFEALLRDIPVTTHGQPFYAGWGLTHDMGLTPEVAMRRSRRLNLDQLVAATLLLYPTYVSRRTCRYTTAEQALSELIAWRNENRSGKPSGVRRLIARAFRKA</sequence>
<gene>
    <name evidence="1" type="ORF">QUC21_01930</name>
</gene>
<dbReference type="InterPro" id="IPR007833">
    <property type="entry name" value="Capsule_polysaccharide_synth"/>
</dbReference>
<reference evidence="1" key="1">
    <citation type="submission" date="2023-06" db="EMBL/GenBank/DDBJ databases">
        <title>full genome analysis of Phenantherene degrader P3.</title>
        <authorList>
            <person name="Akbar A."/>
            <person name="Rahmeh R."/>
            <person name="Kishk M."/>
        </authorList>
    </citation>
    <scope>NUCLEOTIDE SEQUENCE</scope>
    <source>
        <strain evidence="1">P3</strain>
    </source>
</reference>
<proteinExistence type="predicted"/>
<dbReference type="CDD" id="cd16440">
    <property type="entry name" value="beta_Kdo_transferase_KpsC_1"/>
    <property type="match status" value="1"/>
</dbReference>
<comment type="caution">
    <text evidence="1">The sequence shown here is derived from an EMBL/GenBank/DDBJ whole genome shotgun (WGS) entry which is preliminary data.</text>
</comment>
<dbReference type="CDD" id="cd16439">
    <property type="entry name" value="beta_Kdo_transferase_KpsC_2"/>
    <property type="match status" value="1"/>
</dbReference>